<name>A0ABV3H479_9ACTN</name>
<dbReference type="RefSeq" id="WP_364450631.1">
    <property type="nucleotide sequence ID" value="NZ_JBFARM010000005.1"/>
</dbReference>
<proteinExistence type="predicted"/>
<keyword evidence="2" id="KW-1185">Reference proteome</keyword>
<accession>A0ABV3H479</accession>
<comment type="caution">
    <text evidence="1">The sequence shown here is derived from an EMBL/GenBank/DDBJ whole genome shotgun (WGS) entry which is preliminary data.</text>
</comment>
<dbReference type="Proteomes" id="UP001552427">
    <property type="component" value="Unassembled WGS sequence"/>
</dbReference>
<evidence type="ECO:0000313" key="1">
    <source>
        <dbReference type="EMBL" id="MEV4287323.1"/>
    </source>
</evidence>
<evidence type="ECO:0000313" key="2">
    <source>
        <dbReference type="Proteomes" id="UP001552427"/>
    </source>
</evidence>
<dbReference type="EMBL" id="JBFARM010000005">
    <property type="protein sequence ID" value="MEV4287323.1"/>
    <property type="molecule type" value="Genomic_DNA"/>
</dbReference>
<sequence length="74" mass="8660">MAKTPARKPAAKKTARKRRRIKVAVTFALFRCSRCRRNYNLPWRHTCMIGFTAAEARRAQRLAMQARKTKRPTT</sequence>
<protein>
    <submittedName>
        <fullName evidence="1">Uncharacterized protein</fullName>
    </submittedName>
</protein>
<reference evidence="1 2" key="1">
    <citation type="submission" date="2024-06" db="EMBL/GenBank/DDBJ databases">
        <title>The Natural Products Discovery Center: Release of the First 8490 Sequenced Strains for Exploring Actinobacteria Biosynthetic Diversity.</title>
        <authorList>
            <person name="Kalkreuter E."/>
            <person name="Kautsar S.A."/>
            <person name="Yang D."/>
            <person name="Bader C.D."/>
            <person name="Teijaro C.N."/>
            <person name="Fluegel L."/>
            <person name="Davis C.M."/>
            <person name="Simpson J.R."/>
            <person name="Lauterbach L."/>
            <person name="Steele A.D."/>
            <person name="Gui C."/>
            <person name="Meng S."/>
            <person name="Li G."/>
            <person name="Viehrig K."/>
            <person name="Ye F."/>
            <person name="Su P."/>
            <person name="Kiefer A.F."/>
            <person name="Nichols A."/>
            <person name="Cepeda A.J."/>
            <person name="Yan W."/>
            <person name="Fan B."/>
            <person name="Jiang Y."/>
            <person name="Adhikari A."/>
            <person name="Zheng C.-J."/>
            <person name="Schuster L."/>
            <person name="Cowan T.M."/>
            <person name="Smanski M.J."/>
            <person name="Chevrette M.G."/>
            <person name="De Carvalho L.P.S."/>
            <person name="Shen B."/>
        </authorList>
    </citation>
    <scope>NUCLEOTIDE SEQUENCE [LARGE SCALE GENOMIC DNA]</scope>
    <source>
        <strain evidence="1 2">NPDC049574</strain>
    </source>
</reference>
<organism evidence="1 2">
    <name type="scientific">Nonomuraea bangladeshensis</name>
    <dbReference type="NCBI Taxonomy" id="404385"/>
    <lineage>
        <taxon>Bacteria</taxon>
        <taxon>Bacillati</taxon>
        <taxon>Actinomycetota</taxon>
        <taxon>Actinomycetes</taxon>
        <taxon>Streptosporangiales</taxon>
        <taxon>Streptosporangiaceae</taxon>
        <taxon>Nonomuraea</taxon>
    </lineage>
</organism>
<gene>
    <name evidence="1" type="ORF">AB0K40_17600</name>
</gene>